<dbReference type="EMBL" id="DWYC01000011">
    <property type="protein sequence ID" value="HJB56096.1"/>
    <property type="molecule type" value="Genomic_DNA"/>
</dbReference>
<organism evidence="1 2">
    <name type="scientific">Candidatus Flavonifractor intestinipullorum</name>
    <dbReference type="NCBI Taxonomy" id="2838587"/>
    <lineage>
        <taxon>Bacteria</taxon>
        <taxon>Bacillati</taxon>
        <taxon>Bacillota</taxon>
        <taxon>Clostridia</taxon>
        <taxon>Eubacteriales</taxon>
        <taxon>Oscillospiraceae</taxon>
        <taxon>Flavonifractor</taxon>
    </lineage>
</organism>
<reference evidence="1" key="2">
    <citation type="submission" date="2021-04" db="EMBL/GenBank/DDBJ databases">
        <authorList>
            <person name="Gilroy R."/>
        </authorList>
    </citation>
    <scope>NUCLEOTIDE SEQUENCE</scope>
    <source>
        <strain evidence="1">CHK189-11263</strain>
    </source>
</reference>
<evidence type="ECO:0000313" key="1">
    <source>
        <dbReference type="EMBL" id="HJB56096.1"/>
    </source>
</evidence>
<gene>
    <name evidence="1" type="ORF">H9714_00935</name>
</gene>
<sequence length="211" mass="24339">MTPIDPAVWPRRAIYDFFSPMSNPFYALSFPVDVTALRQFTKKRGLSFYCAMVWMVTRAMDQVEAFRYKIRGEEIILHDHLIPSFTDLNPGSDTFHITTLEAGDSLEDFCRRAKAASRAQSEFLTQGPWPEDQLVYFTCLPWFPLTALTNERDDNPADSIPRVGWGRWEERGARTVLNLSLELNHRLLDGVHAGRFYETLCRDMGRLEALL</sequence>
<dbReference type="InterPro" id="IPR001707">
    <property type="entry name" value="Cmp_AcTrfase"/>
</dbReference>
<accession>A0A9D2M9W6</accession>
<dbReference type="Proteomes" id="UP000824208">
    <property type="component" value="Unassembled WGS sequence"/>
</dbReference>
<dbReference type="GO" id="GO:0008811">
    <property type="term" value="F:chloramphenicol O-acetyltransferase activity"/>
    <property type="evidence" value="ECO:0007669"/>
    <property type="project" value="InterPro"/>
</dbReference>
<evidence type="ECO:0000313" key="2">
    <source>
        <dbReference type="Proteomes" id="UP000824208"/>
    </source>
</evidence>
<comment type="caution">
    <text evidence="1">The sequence shown here is derived from an EMBL/GenBank/DDBJ whole genome shotgun (WGS) entry which is preliminary data.</text>
</comment>
<name>A0A9D2M9W6_9FIRM</name>
<dbReference type="SMART" id="SM01059">
    <property type="entry name" value="CAT"/>
    <property type="match status" value="1"/>
</dbReference>
<protein>
    <submittedName>
        <fullName evidence="1">Chloramphenicol acetyltransferase</fullName>
    </submittedName>
</protein>
<dbReference type="PANTHER" id="PTHR38474">
    <property type="entry name" value="SLR0299 PROTEIN"/>
    <property type="match status" value="1"/>
</dbReference>
<dbReference type="Pfam" id="PF00302">
    <property type="entry name" value="CAT"/>
    <property type="match status" value="1"/>
</dbReference>
<dbReference type="PANTHER" id="PTHR38474:SF1">
    <property type="entry name" value="SLR0299 PROTEIN"/>
    <property type="match status" value="1"/>
</dbReference>
<dbReference type="Gene3D" id="3.30.559.10">
    <property type="entry name" value="Chloramphenicol acetyltransferase-like domain"/>
    <property type="match status" value="1"/>
</dbReference>
<dbReference type="AlphaFoldDB" id="A0A9D2M9W6"/>
<reference evidence="1" key="1">
    <citation type="journal article" date="2021" name="PeerJ">
        <title>Extensive microbial diversity within the chicken gut microbiome revealed by metagenomics and culture.</title>
        <authorList>
            <person name="Gilroy R."/>
            <person name="Ravi A."/>
            <person name="Getino M."/>
            <person name="Pursley I."/>
            <person name="Horton D.L."/>
            <person name="Alikhan N.F."/>
            <person name="Baker D."/>
            <person name="Gharbi K."/>
            <person name="Hall N."/>
            <person name="Watson M."/>
            <person name="Adriaenssens E.M."/>
            <person name="Foster-Nyarko E."/>
            <person name="Jarju S."/>
            <person name="Secka A."/>
            <person name="Antonio M."/>
            <person name="Oren A."/>
            <person name="Chaudhuri R.R."/>
            <person name="La Ragione R."/>
            <person name="Hildebrand F."/>
            <person name="Pallen M.J."/>
        </authorList>
    </citation>
    <scope>NUCLEOTIDE SEQUENCE</scope>
    <source>
        <strain evidence="1">CHK189-11263</strain>
    </source>
</reference>
<proteinExistence type="predicted"/>
<dbReference type="SUPFAM" id="SSF52777">
    <property type="entry name" value="CoA-dependent acyltransferases"/>
    <property type="match status" value="1"/>
</dbReference>
<dbReference type="InterPro" id="IPR023213">
    <property type="entry name" value="CAT-like_dom_sf"/>
</dbReference>